<keyword evidence="2" id="KW-1185">Reference proteome</keyword>
<protein>
    <recommendedName>
        <fullName evidence="3">Cell wall-active antibiotics response LiaF-like C-terminal domain-containing protein</fullName>
    </recommendedName>
</protein>
<reference evidence="2" key="1">
    <citation type="journal article" date="2019" name="Int. J. Syst. Evol. Microbiol.">
        <title>The Global Catalogue of Microorganisms (GCM) 10K type strain sequencing project: providing services to taxonomists for standard genome sequencing and annotation.</title>
        <authorList>
            <consortium name="The Broad Institute Genomics Platform"/>
            <consortium name="The Broad Institute Genome Sequencing Center for Infectious Disease"/>
            <person name="Wu L."/>
            <person name="Ma J."/>
        </authorList>
    </citation>
    <scope>NUCLEOTIDE SEQUENCE [LARGE SCALE GENOMIC DNA]</scope>
    <source>
        <strain evidence="2">JCM 14370</strain>
    </source>
</reference>
<evidence type="ECO:0008006" key="3">
    <source>
        <dbReference type="Google" id="ProtNLM"/>
    </source>
</evidence>
<gene>
    <name evidence="1" type="ORF">GCM10008938_32420</name>
</gene>
<proteinExistence type="predicted"/>
<comment type="caution">
    <text evidence="1">The sequence shown here is derived from an EMBL/GenBank/DDBJ whole genome shotgun (WGS) entry which is preliminary data.</text>
</comment>
<accession>A0ABQ2D2W8</accession>
<dbReference type="RefSeq" id="WP_189004196.1">
    <property type="nucleotide sequence ID" value="NZ_BMOD01000013.1"/>
</dbReference>
<sequence>MKTLMMTVLLTAPVAAAPQIQKVDLHLKHEAGTFTVQAAPKASPTLGIKNPTVKNGVAYLSQSSVASDWKVGLSPKLPLDLHLSSSASDVNANLLGLNINTLEINHTAGDYQLKLPSKTLTGKLKMDSLDLKITVPKDTGLKLNLQKFISGSVTIERNRVAEGAEVTGSYQTGNFDTASKKIELDVTWQAGALTVVR</sequence>
<evidence type="ECO:0000313" key="2">
    <source>
        <dbReference type="Proteomes" id="UP000632222"/>
    </source>
</evidence>
<dbReference type="Proteomes" id="UP000632222">
    <property type="component" value="Unassembled WGS sequence"/>
</dbReference>
<organism evidence="1 2">
    <name type="scientific">Deinococcus roseus</name>
    <dbReference type="NCBI Taxonomy" id="392414"/>
    <lineage>
        <taxon>Bacteria</taxon>
        <taxon>Thermotogati</taxon>
        <taxon>Deinococcota</taxon>
        <taxon>Deinococci</taxon>
        <taxon>Deinococcales</taxon>
        <taxon>Deinococcaceae</taxon>
        <taxon>Deinococcus</taxon>
    </lineage>
</organism>
<evidence type="ECO:0000313" key="1">
    <source>
        <dbReference type="EMBL" id="GGJ43631.1"/>
    </source>
</evidence>
<dbReference type="EMBL" id="BMOD01000013">
    <property type="protein sequence ID" value="GGJ43631.1"/>
    <property type="molecule type" value="Genomic_DNA"/>
</dbReference>
<name>A0ABQ2D2W8_9DEIO</name>